<feature type="transmembrane region" description="Helical" evidence="6">
    <location>
        <begin position="271"/>
        <end position="293"/>
    </location>
</feature>
<dbReference type="NCBIfam" id="TIGR04408">
    <property type="entry name" value="LptG_lptG"/>
    <property type="match status" value="1"/>
</dbReference>
<name>A0A7W4JQ59_9PROT</name>
<accession>A0A7W4JQ59</accession>
<evidence type="ECO:0000313" key="8">
    <source>
        <dbReference type="Proteomes" id="UP000555756"/>
    </source>
</evidence>
<keyword evidence="5 6" id="KW-0472">Membrane</keyword>
<evidence type="ECO:0000313" key="7">
    <source>
        <dbReference type="EMBL" id="MBB2188861.1"/>
    </source>
</evidence>
<dbReference type="GO" id="GO:0055085">
    <property type="term" value="P:transmembrane transport"/>
    <property type="evidence" value="ECO:0007669"/>
    <property type="project" value="InterPro"/>
</dbReference>
<evidence type="ECO:0000256" key="2">
    <source>
        <dbReference type="ARBA" id="ARBA00022475"/>
    </source>
</evidence>
<evidence type="ECO:0000256" key="1">
    <source>
        <dbReference type="ARBA" id="ARBA00004651"/>
    </source>
</evidence>
<keyword evidence="4 6" id="KW-1133">Transmembrane helix</keyword>
<feature type="transmembrane region" description="Helical" evidence="6">
    <location>
        <begin position="61"/>
        <end position="81"/>
    </location>
</feature>
<dbReference type="InterPro" id="IPR005495">
    <property type="entry name" value="LptG/LptF_permease"/>
</dbReference>
<comment type="subcellular location">
    <subcellularLocation>
        <location evidence="1">Cell membrane</location>
        <topology evidence="1">Multi-pass membrane protein</topology>
    </subcellularLocation>
</comment>
<evidence type="ECO:0000256" key="5">
    <source>
        <dbReference type="ARBA" id="ARBA00023136"/>
    </source>
</evidence>
<keyword evidence="2" id="KW-1003">Cell membrane</keyword>
<feature type="transmembrane region" description="Helical" evidence="6">
    <location>
        <begin position="334"/>
        <end position="353"/>
    </location>
</feature>
<dbReference type="EMBL" id="JABEQF010000002">
    <property type="protein sequence ID" value="MBB2188861.1"/>
    <property type="molecule type" value="Genomic_DNA"/>
</dbReference>
<gene>
    <name evidence="7" type="primary">lptG</name>
    <name evidence="7" type="ORF">HLH34_02645</name>
</gene>
<dbReference type="Pfam" id="PF03739">
    <property type="entry name" value="LptF_LptG"/>
    <property type="match status" value="1"/>
</dbReference>
<feature type="transmembrane region" description="Helical" evidence="6">
    <location>
        <begin position="102"/>
        <end position="122"/>
    </location>
</feature>
<dbReference type="PANTHER" id="PTHR33529">
    <property type="entry name" value="SLR0882 PROTEIN-RELATED"/>
    <property type="match status" value="1"/>
</dbReference>
<dbReference type="PANTHER" id="PTHR33529:SF2">
    <property type="entry name" value="LIPOPOLYSACCHARIDE EXPORT SYSTEM PERMEASE PROTEIN LPTG"/>
    <property type="match status" value="1"/>
</dbReference>
<dbReference type="GO" id="GO:0043190">
    <property type="term" value="C:ATP-binding cassette (ABC) transporter complex"/>
    <property type="evidence" value="ECO:0007669"/>
    <property type="project" value="InterPro"/>
</dbReference>
<evidence type="ECO:0000256" key="6">
    <source>
        <dbReference type="SAM" id="Phobius"/>
    </source>
</evidence>
<reference evidence="7 8" key="1">
    <citation type="submission" date="2020-04" db="EMBL/GenBank/DDBJ databases">
        <title>Description of novel Gluconacetobacter.</title>
        <authorList>
            <person name="Sombolestani A."/>
        </authorList>
    </citation>
    <scope>NUCLEOTIDE SEQUENCE [LARGE SCALE GENOMIC DNA]</scope>
    <source>
        <strain evidence="7 8">LMG 21311</strain>
    </source>
</reference>
<dbReference type="AlphaFoldDB" id="A0A7W4JQ59"/>
<dbReference type="RefSeq" id="WP_183118062.1">
    <property type="nucleotide sequence ID" value="NZ_JABEQF010000002.1"/>
</dbReference>
<dbReference type="Proteomes" id="UP000555756">
    <property type="component" value="Unassembled WGS sequence"/>
</dbReference>
<sequence>MKRFDRYIQLVTLRAFLLVATGLVALFSLLEFVDQMAFVGQGHYRVGDAFIYTLLQVPARFMQVTPISILLACLLGLGGLAKHSELTALQSIGLSESRIVGAALRLVVPIVAVLFLVAQFVVPPAQQLAQARRSAALSSVETAADGDAFWAHGGNQEFLSVRNFRNDTMPEDIDIYAFGTDGGLRQAIHARNADIGVDGTWLLHDVTRKDIASELFHTDRLDTLPWHSFLTLQQIHFLTLPPESVPPVALYRYIRQLKRSHQPATRYEQELWTRISIPFAMIGLIACAAPFVFGPPRSQNIGYRMAVGVAIAIVFSLGQEITSRLGVLFDLNPALTALTPAALLMISAAYLFIHTRG</sequence>
<keyword evidence="3 6" id="KW-0812">Transmembrane</keyword>
<evidence type="ECO:0000256" key="4">
    <source>
        <dbReference type="ARBA" id="ARBA00022989"/>
    </source>
</evidence>
<proteinExistence type="predicted"/>
<protein>
    <submittedName>
        <fullName evidence="7">LPS export ABC transporter permease LptG</fullName>
    </submittedName>
</protein>
<feature type="transmembrane region" description="Helical" evidence="6">
    <location>
        <begin position="7"/>
        <end position="30"/>
    </location>
</feature>
<feature type="transmembrane region" description="Helical" evidence="6">
    <location>
        <begin position="305"/>
        <end position="322"/>
    </location>
</feature>
<comment type="caution">
    <text evidence="7">The sequence shown here is derived from an EMBL/GenBank/DDBJ whole genome shotgun (WGS) entry which is preliminary data.</text>
</comment>
<organism evidence="7 8">
    <name type="scientific">Gluconacetobacter azotocaptans</name>
    <dbReference type="NCBI Taxonomy" id="142834"/>
    <lineage>
        <taxon>Bacteria</taxon>
        <taxon>Pseudomonadati</taxon>
        <taxon>Pseudomonadota</taxon>
        <taxon>Alphaproteobacteria</taxon>
        <taxon>Acetobacterales</taxon>
        <taxon>Acetobacteraceae</taxon>
        <taxon>Gluconacetobacter</taxon>
    </lineage>
</organism>
<keyword evidence="8" id="KW-1185">Reference proteome</keyword>
<evidence type="ECO:0000256" key="3">
    <source>
        <dbReference type="ARBA" id="ARBA00022692"/>
    </source>
</evidence>
<dbReference type="GO" id="GO:0015920">
    <property type="term" value="P:lipopolysaccharide transport"/>
    <property type="evidence" value="ECO:0007669"/>
    <property type="project" value="TreeGrafter"/>
</dbReference>
<dbReference type="InterPro" id="IPR030923">
    <property type="entry name" value="LptG"/>
</dbReference>